<feature type="transmembrane region" description="Helical" evidence="1">
    <location>
        <begin position="165"/>
        <end position="183"/>
    </location>
</feature>
<evidence type="ECO:0000256" key="1">
    <source>
        <dbReference type="SAM" id="Phobius"/>
    </source>
</evidence>
<feature type="transmembrane region" description="Helical" evidence="1">
    <location>
        <begin position="134"/>
        <end position="153"/>
    </location>
</feature>
<sequence length="222" mass="22321">MLMRRTASVAGLVAVAVLVGGVFQVLLWRWDLGAISVVATSQFTWVLLAFGAGWAWAGGHIGRGAAAGALTGLVLIVSYYGMQWLVDGRHAAVAQLSDSGGLAWTVAAVGGGALMGLLGGLASADARERSGPKALGIVTAALVVGAGPTLWLLVTGGDLPARGVLPAAVVFAVVGTTLLVHAVRSCGVRACLRGLAGALVLAGVALGGLWWLQVSGLLYVTF</sequence>
<gene>
    <name evidence="2" type="ORF">ETU37_00225</name>
</gene>
<dbReference type="RefSeq" id="WP_129984866.1">
    <property type="nucleotide sequence ID" value="NZ_SDPU01000001.1"/>
</dbReference>
<feature type="transmembrane region" description="Helical" evidence="1">
    <location>
        <begin position="190"/>
        <end position="212"/>
    </location>
</feature>
<reference evidence="2 3" key="1">
    <citation type="submission" date="2019-01" db="EMBL/GenBank/DDBJ databases">
        <title>Nocardioides guangzhouensis sp. nov., an actinobacterium isolated from soil.</title>
        <authorList>
            <person name="Fu Y."/>
            <person name="Cai Y."/>
            <person name="Lin Z."/>
            <person name="Chen P."/>
        </authorList>
    </citation>
    <scope>NUCLEOTIDE SEQUENCE [LARGE SCALE GENOMIC DNA]</scope>
    <source>
        <strain evidence="2 3">NBRC 105384</strain>
    </source>
</reference>
<dbReference type="Proteomes" id="UP000291189">
    <property type="component" value="Unassembled WGS sequence"/>
</dbReference>
<feature type="transmembrane region" description="Helical" evidence="1">
    <location>
        <begin position="102"/>
        <end position="122"/>
    </location>
</feature>
<evidence type="ECO:0000313" key="3">
    <source>
        <dbReference type="Proteomes" id="UP000291189"/>
    </source>
</evidence>
<accession>A0A4Q5JAE9</accession>
<feature type="transmembrane region" description="Helical" evidence="1">
    <location>
        <begin position="64"/>
        <end position="82"/>
    </location>
</feature>
<keyword evidence="1" id="KW-0472">Membrane</keyword>
<comment type="caution">
    <text evidence="2">The sequence shown here is derived from an EMBL/GenBank/DDBJ whole genome shotgun (WGS) entry which is preliminary data.</text>
</comment>
<keyword evidence="1" id="KW-0812">Transmembrane</keyword>
<proteinExistence type="predicted"/>
<feature type="transmembrane region" description="Helical" evidence="1">
    <location>
        <begin position="34"/>
        <end position="57"/>
    </location>
</feature>
<keyword evidence="1" id="KW-1133">Transmembrane helix</keyword>
<protein>
    <submittedName>
        <fullName evidence="2">Uncharacterized protein</fullName>
    </submittedName>
</protein>
<evidence type="ECO:0000313" key="2">
    <source>
        <dbReference type="EMBL" id="RYU15583.1"/>
    </source>
</evidence>
<name>A0A4Q5JAE9_9ACTN</name>
<organism evidence="2 3">
    <name type="scientific">Nocardioides iriomotensis</name>
    <dbReference type="NCBI Taxonomy" id="715784"/>
    <lineage>
        <taxon>Bacteria</taxon>
        <taxon>Bacillati</taxon>
        <taxon>Actinomycetota</taxon>
        <taxon>Actinomycetes</taxon>
        <taxon>Propionibacteriales</taxon>
        <taxon>Nocardioidaceae</taxon>
        <taxon>Nocardioides</taxon>
    </lineage>
</organism>
<feature type="transmembrane region" description="Helical" evidence="1">
    <location>
        <begin position="7"/>
        <end position="28"/>
    </location>
</feature>
<dbReference type="AlphaFoldDB" id="A0A4Q5JAE9"/>
<keyword evidence="3" id="KW-1185">Reference proteome</keyword>
<dbReference type="EMBL" id="SDPU01000001">
    <property type="protein sequence ID" value="RYU15583.1"/>
    <property type="molecule type" value="Genomic_DNA"/>
</dbReference>